<accession>A0A9D3Y5I2</accession>
<sequence length="61" mass="7105">MRKKDAEVLFLYESYDELVLMNLGQFDSKTLKGIENELVEDKEDTDTVNEKGRDCVHMCAF</sequence>
<dbReference type="GO" id="GO:0140662">
    <property type="term" value="F:ATP-dependent protein folding chaperone"/>
    <property type="evidence" value="ECO:0007669"/>
    <property type="project" value="InterPro"/>
</dbReference>
<keyword evidence="2" id="KW-0143">Chaperone</keyword>
<proteinExistence type="inferred from homology"/>
<comment type="similarity">
    <text evidence="1">Belongs to the heat shock protein 90 family.</text>
</comment>
<dbReference type="GO" id="GO:0016887">
    <property type="term" value="F:ATP hydrolysis activity"/>
    <property type="evidence" value="ECO:0007669"/>
    <property type="project" value="InterPro"/>
</dbReference>
<dbReference type="Gene3D" id="3.40.50.11260">
    <property type="match status" value="1"/>
</dbReference>
<reference evidence="3" key="2">
    <citation type="submission" date="2020-11" db="EMBL/GenBank/DDBJ databases">
        <authorList>
            <person name="McCartney M.A."/>
            <person name="Auch B."/>
            <person name="Kono T."/>
            <person name="Mallez S."/>
            <person name="Becker A."/>
            <person name="Gohl D.M."/>
            <person name="Silverstein K.A.T."/>
            <person name="Koren S."/>
            <person name="Bechman K.B."/>
            <person name="Herman A."/>
            <person name="Abrahante J.E."/>
            <person name="Garbe J."/>
        </authorList>
    </citation>
    <scope>NUCLEOTIDE SEQUENCE</scope>
    <source>
        <strain evidence="3">Duluth1</strain>
        <tissue evidence="3">Whole animal</tissue>
    </source>
</reference>
<reference evidence="3" key="1">
    <citation type="journal article" date="2019" name="bioRxiv">
        <title>The Genome of the Zebra Mussel, Dreissena polymorpha: A Resource for Invasive Species Research.</title>
        <authorList>
            <person name="McCartney M.A."/>
            <person name="Auch B."/>
            <person name="Kono T."/>
            <person name="Mallez S."/>
            <person name="Zhang Y."/>
            <person name="Obille A."/>
            <person name="Becker A."/>
            <person name="Abrahante J.E."/>
            <person name="Garbe J."/>
            <person name="Badalamenti J.P."/>
            <person name="Herman A."/>
            <person name="Mangelson H."/>
            <person name="Liachko I."/>
            <person name="Sullivan S."/>
            <person name="Sone E.D."/>
            <person name="Koren S."/>
            <person name="Silverstein K.A.T."/>
            <person name="Beckman K.B."/>
            <person name="Gohl D.M."/>
        </authorList>
    </citation>
    <scope>NUCLEOTIDE SEQUENCE</scope>
    <source>
        <strain evidence="3">Duluth1</strain>
        <tissue evidence="3">Whole animal</tissue>
    </source>
</reference>
<organism evidence="3 4">
    <name type="scientific">Dreissena polymorpha</name>
    <name type="common">Zebra mussel</name>
    <name type="synonym">Mytilus polymorpha</name>
    <dbReference type="NCBI Taxonomy" id="45954"/>
    <lineage>
        <taxon>Eukaryota</taxon>
        <taxon>Metazoa</taxon>
        <taxon>Spiralia</taxon>
        <taxon>Lophotrochozoa</taxon>
        <taxon>Mollusca</taxon>
        <taxon>Bivalvia</taxon>
        <taxon>Autobranchia</taxon>
        <taxon>Heteroconchia</taxon>
        <taxon>Euheterodonta</taxon>
        <taxon>Imparidentia</taxon>
        <taxon>Neoheterodontei</taxon>
        <taxon>Myida</taxon>
        <taxon>Dreissenoidea</taxon>
        <taxon>Dreissenidae</taxon>
        <taxon>Dreissena</taxon>
    </lineage>
</organism>
<dbReference type="InterPro" id="IPR001404">
    <property type="entry name" value="Hsp90_fam"/>
</dbReference>
<comment type="caution">
    <text evidence="3">The sequence shown here is derived from an EMBL/GenBank/DDBJ whole genome shotgun (WGS) entry which is preliminary data.</text>
</comment>
<dbReference type="GO" id="GO:0051082">
    <property type="term" value="F:unfolded protein binding"/>
    <property type="evidence" value="ECO:0007669"/>
    <property type="project" value="InterPro"/>
</dbReference>
<evidence type="ECO:0000256" key="1">
    <source>
        <dbReference type="ARBA" id="ARBA00008239"/>
    </source>
</evidence>
<evidence type="ECO:0000313" key="4">
    <source>
        <dbReference type="Proteomes" id="UP000828390"/>
    </source>
</evidence>
<gene>
    <name evidence="3" type="ORF">DPMN_191615</name>
</gene>
<protein>
    <submittedName>
        <fullName evidence="3">Uncharacterized protein</fullName>
    </submittedName>
</protein>
<dbReference type="AlphaFoldDB" id="A0A9D3Y5I2"/>
<dbReference type="Proteomes" id="UP000828390">
    <property type="component" value="Unassembled WGS sequence"/>
</dbReference>
<dbReference type="EMBL" id="JAIWYP010000024">
    <property type="protein sequence ID" value="KAH3692259.1"/>
    <property type="molecule type" value="Genomic_DNA"/>
</dbReference>
<keyword evidence="4" id="KW-1185">Reference proteome</keyword>
<evidence type="ECO:0000256" key="2">
    <source>
        <dbReference type="ARBA" id="ARBA00023186"/>
    </source>
</evidence>
<dbReference type="GO" id="GO:0005524">
    <property type="term" value="F:ATP binding"/>
    <property type="evidence" value="ECO:0007669"/>
    <property type="project" value="InterPro"/>
</dbReference>
<name>A0A9D3Y5I2_DREPO</name>
<evidence type="ECO:0000313" key="3">
    <source>
        <dbReference type="EMBL" id="KAH3692259.1"/>
    </source>
</evidence>
<dbReference type="Pfam" id="PF00183">
    <property type="entry name" value="HSP90"/>
    <property type="match status" value="1"/>
</dbReference>